<dbReference type="InterPro" id="IPR043519">
    <property type="entry name" value="NT_sf"/>
</dbReference>
<reference evidence="5" key="1">
    <citation type="submission" date="2022-12" db="EMBL/GenBank/DDBJ databases">
        <title>Reclassification of two methanogenic archaea species isolated from the Kolyma lowland permafrost.</title>
        <authorList>
            <person name="Trubitsyn V.E."/>
            <person name="Rivkina E.M."/>
            <person name="Shcherbakova V.A."/>
        </authorList>
    </citation>
    <scope>NUCLEOTIDE SEQUENCE</scope>
    <source>
        <strain evidence="5">M2</strain>
        <strain evidence="6">MK4</strain>
    </source>
</reference>
<comment type="caution">
    <text evidence="5">The sequence shown here is derived from an EMBL/GenBank/DDBJ whole genome shotgun (WGS) entry which is preliminary data.</text>
</comment>
<evidence type="ECO:0000313" key="6">
    <source>
        <dbReference type="EMBL" id="MCZ3371425.1"/>
    </source>
</evidence>
<comment type="catalytic activity">
    <reaction evidence="2">
        <text>O-(5'-adenylyl)-L-tyrosyl-[protein] + ATP = O-[5'-(adenylyl-(5'-&gt;3')-adenylyl)]-L-tyrosyl-[protein] + diphosphate</text>
        <dbReference type="Rhea" id="RHEA:66528"/>
        <dbReference type="Rhea" id="RHEA-COMP:13846"/>
        <dbReference type="Rhea" id="RHEA-COMP:17046"/>
        <dbReference type="ChEBI" id="CHEBI:30616"/>
        <dbReference type="ChEBI" id="CHEBI:33019"/>
        <dbReference type="ChEBI" id="CHEBI:83624"/>
        <dbReference type="ChEBI" id="CHEBI:167160"/>
    </reaction>
</comment>
<keyword evidence="7" id="KW-1185">Reference proteome</keyword>
<dbReference type="Proteomes" id="UP001074446">
    <property type="component" value="Unassembled WGS sequence"/>
</dbReference>
<dbReference type="Pfam" id="PF01909">
    <property type="entry name" value="NTP_transf_2"/>
    <property type="match status" value="1"/>
</dbReference>
<dbReference type="AlphaFoldDB" id="A0A9E5A0U6"/>
<evidence type="ECO:0000256" key="3">
    <source>
        <dbReference type="ARBA" id="ARBA00048696"/>
    </source>
</evidence>
<evidence type="ECO:0000313" key="5">
    <source>
        <dbReference type="EMBL" id="MCZ3365960.1"/>
    </source>
</evidence>
<dbReference type="EMBL" id="JAPVES010000024">
    <property type="protein sequence ID" value="MCZ3371425.1"/>
    <property type="molecule type" value="Genomic_DNA"/>
</dbReference>
<dbReference type="SUPFAM" id="SSF81301">
    <property type="entry name" value="Nucleotidyltransferase"/>
    <property type="match status" value="1"/>
</dbReference>
<sequence length="179" mass="20578">MNRINLPEDVEIVITDYIDIFNTKLPDLMESFYLIGSVVLNDYHKGKSDIDFISIIKNEINTSEVEKIKEIHKKIGSKYPKSRLEGSYVTPKQVKVLDKNEVPVVYFDGKHVRYNGKSGNNGIVTCFILKNYAITVTGKPPEYYIPHIDVDDLVSYVKLNANIYWTNWTEKASKRLSVI</sequence>
<evidence type="ECO:0000256" key="1">
    <source>
        <dbReference type="ARBA" id="ARBA00034531"/>
    </source>
</evidence>
<evidence type="ECO:0000256" key="2">
    <source>
        <dbReference type="ARBA" id="ARBA00047518"/>
    </source>
</evidence>
<name>A0A9E5A0U6_9EURY</name>
<evidence type="ECO:0000313" key="7">
    <source>
        <dbReference type="Proteomes" id="UP001068021"/>
    </source>
</evidence>
<comment type="catalytic activity">
    <reaction evidence="3">
        <text>L-tyrosyl-[protein] + ATP = O-(5'-adenylyl)-L-tyrosyl-[protein] + diphosphate</text>
        <dbReference type="Rhea" id="RHEA:54288"/>
        <dbReference type="Rhea" id="RHEA-COMP:10136"/>
        <dbReference type="Rhea" id="RHEA-COMP:13846"/>
        <dbReference type="ChEBI" id="CHEBI:30616"/>
        <dbReference type="ChEBI" id="CHEBI:33019"/>
        <dbReference type="ChEBI" id="CHEBI:46858"/>
        <dbReference type="ChEBI" id="CHEBI:83624"/>
        <dbReference type="EC" id="2.7.7.108"/>
    </reaction>
</comment>
<dbReference type="Proteomes" id="UP001068021">
    <property type="component" value="Unassembled WGS sequence"/>
</dbReference>
<protein>
    <recommendedName>
        <fullName evidence="1">protein adenylyltransferase</fullName>
        <ecNumber evidence="1">2.7.7.108</ecNumber>
    </recommendedName>
</protein>
<evidence type="ECO:0000259" key="4">
    <source>
        <dbReference type="Pfam" id="PF01909"/>
    </source>
</evidence>
<dbReference type="RefSeq" id="WP_048082264.1">
    <property type="nucleotide sequence ID" value="NZ_JAPVER010000020.1"/>
</dbReference>
<accession>A0A9E5A0U6</accession>
<feature type="domain" description="Polymerase nucleotidyl transferase" evidence="4">
    <location>
        <begin position="19"/>
        <end position="76"/>
    </location>
</feature>
<dbReference type="EC" id="2.7.7.108" evidence="1"/>
<dbReference type="InterPro" id="IPR002934">
    <property type="entry name" value="Polymerase_NTP_transf_dom"/>
</dbReference>
<proteinExistence type="predicted"/>
<dbReference type="EMBL" id="JAPVER010000020">
    <property type="protein sequence ID" value="MCZ3365960.1"/>
    <property type="molecule type" value="Genomic_DNA"/>
</dbReference>
<dbReference type="GO" id="GO:0070733">
    <property type="term" value="F:AMPylase activity"/>
    <property type="evidence" value="ECO:0007669"/>
    <property type="project" value="UniProtKB-EC"/>
</dbReference>
<organism evidence="5 7">
    <name type="scientific">Methanobacterium veterum</name>
    <dbReference type="NCBI Taxonomy" id="408577"/>
    <lineage>
        <taxon>Archaea</taxon>
        <taxon>Methanobacteriati</taxon>
        <taxon>Methanobacteriota</taxon>
        <taxon>Methanomada group</taxon>
        <taxon>Methanobacteria</taxon>
        <taxon>Methanobacteriales</taxon>
        <taxon>Methanobacteriaceae</taxon>
        <taxon>Methanobacterium</taxon>
    </lineage>
</organism>
<gene>
    <name evidence="6" type="ORF">O3H35_02120</name>
    <name evidence="5" type="ORF">O3H54_08700</name>
</gene>
<dbReference type="Gene3D" id="3.30.460.10">
    <property type="entry name" value="Beta Polymerase, domain 2"/>
    <property type="match status" value="1"/>
</dbReference>